<feature type="compositionally biased region" description="Basic and acidic residues" evidence="1">
    <location>
        <begin position="34"/>
        <end position="45"/>
    </location>
</feature>
<feature type="compositionally biased region" description="Polar residues" evidence="1">
    <location>
        <begin position="319"/>
        <end position="329"/>
    </location>
</feature>
<feature type="transmembrane region" description="Helical" evidence="2">
    <location>
        <begin position="112"/>
        <end position="133"/>
    </location>
</feature>
<feature type="transmembrane region" description="Helical" evidence="2">
    <location>
        <begin position="145"/>
        <end position="165"/>
    </location>
</feature>
<dbReference type="OrthoDB" id="5404940at2759"/>
<evidence type="ECO:0000256" key="1">
    <source>
        <dbReference type="SAM" id="MobiDB-lite"/>
    </source>
</evidence>
<feature type="region of interest" description="Disordered" evidence="1">
    <location>
        <begin position="510"/>
        <end position="619"/>
    </location>
</feature>
<dbReference type="AlphaFoldDB" id="A0A9P8UX30"/>
<evidence type="ECO:0000313" key="3">
    <source>
        <dbReference type="EMBL" id="KAH6659768.1"/>
    </source>
</evidence>
<comment type="caution">
    <text evidence="3">The sequence shown here is derived from an EMBL/GenBank/DDBJ whole genome shotgun (WGS) entry which is preliminary data.</text>
</comment>
<feature type="region of interest" description="Disordered" evidence="1">
    <location>
        <begin position="422"/>
        <end position="493"/>
    </location>
</feature>
<sequence>MGGFDQPYLYDADRRDSFAPTKGFDPKAITRASWEPKPRPTKREGPLVSFNRHPDLHEVPTGRTTSFRPMSYRTKGWIVWLRWVQMTLRCLEVIGALGVLALWILISNVEDLTAWIMRIACGVVGINCIYGILHHMRPAGSRTPASSAAYNLFAAFTDTATLPFYTYGAYSARTHSEAWTTLLSDQSLTPRYFVPAAYYTLIGAGGLHLLSLSISLWLGLMFRRIANMPPDMNPLEDHLTARVHKRNKSSVSTSYTAMTEEAKRLSTPLEGRRRSGAPYEDLQRPPSIPFMHTRSGSRDSAISISSKHDLPSRQYGIQPGNSPRNSITSPADLKRLSKPTSGHGSYTELPLHEAGASRPGSRPGSILVDPNPSSNRPPKFTEAWYTSESLITRTQERQRAMNAAARMSASNSRAYEALVQPYDEVSDDDSDRENNMRPDPTDVSDLTDSVIGSNMHPNPLRSNPTPTGSAISAASPPAVPRHGLDDGKSAPRVKTSFYNTRSSVALGEISTNSRSVSGSQDITEQKPAALRPGKAMARVRDSSIQPEGDFFSKPYGQLRASTPPVIVGGKRQVSTGNDFDLGSGDGKKGYRRNVSGKIAEEGRAGTDRRTSRYAVLNRD</sequence>
<feature type="region of interest" description="Disordered" evidence="1">
    <location>
        <begin position="244"/>
        <end position="380"/>
    </location>
</feature>
<protein>
    <submittedName>
        <fullName evidence="3">Uncharacterized protein</fullName>
    </submittedName>
</protein>
<dbReference type="RefSeq" id="XP_045963899.1">
    <property type="nucleotide sequence ID" value="XM_046106272.1"/>
</dbReference>
<reference evidence="3" key="1">
    <citation type="journal article" date="2021" name="Nat. Commun.">
        <title>Genetic determinants of endophytism in the Arabidopsis root mycobiome.</title>
        <authorList>
            <person name="Mesny F."/>
            <person name="Miyauchi S."/>
            <person name="Thiergart T."/>
            <person name="Pickel B."/>
            <person name="Atanasova L."/>
            <person name="Karlsson M."/>
            <person name="Huettel B."/>
            <person name="Barry K.W."/>
            <person name="Haridas S."/>
            <person name="Chen C."/>
            <person name="Bauer D."/>
            <person name="Andreopoulos W."/>
            <person name="Pangilinan J."/>
            <person name="LaButti K."/>
            <person name="Riley R."/>
            <person name="Lipzen A."/>
            <person name="Clum A."/>
            <person name="Drula E."/>
            <person name="Henrissat B."/>
            <person name="Kohler A."/>
            <person name="Grigoriev I.V."/>
            <person name="Martin F.M."/>
            <person name="Hacquard S."/>
        </authorList>
    </citation>
    <scope>NUCLEOTIDE SEQUENCE</scope>
    <source>
        <strain evidence="3">MPI-SDFR-AT-0073</strain>
    </source>
</reference>
<feature type="compositionally biased region" description="Polar residues" evidence="1">
    <location>
        <begin position="444"/>
        <end position="463"/>
    </location>
</feature>
<gene>
    <name evidence="3" type="ORF">BKA67DRAFT_652984</name>
</gene>
<keyword evidence="4" id="KW-1185">Reference proteome</keyword>
<keyword evidence="2" id="KW-0472">Membrane</keyword>
<proteinExistence type="predicted"/>
<dbReference type="GeneID" id="70135163"/>
<evidence type="ECO:0000313" key="4">
    <source>
        <dbReference type="Proteomes" id="UP000758603"/>
    </source>
</evidence>
<keyword evidence="2" id="KW-0812">Transmembrane</keyword>
<organism evidence="3 4">
    <name type="scientific">Truncatella angustata</name>
    <dbReference type="NCBI Taxonomy" id="152316"/>
    <lineage>
        <taxon>Eukaryota</taxon>
        <taxon>Fungi</taxon>
        <taxon>Dikarya</taxon>
        <taxon>Ascomycota</taxon>
        <taxon>Pezizomycotina</taxon>
        <taxon>Sordariomycetes</taxon>
        <taxon>Xylariomycetidae</taxon>
        <taxon>Amphisphaeriales</taxon>
        <taxon>Sporocadaceae</taxon>
        <taxon>Truncatella</taxon>
    </lineage>
</organism>
<feature type="compositionally biased region" description="Low complexity" evidence="1">
    <location>
        <begin position="464"/>
        <end position="476"/>
    </location>
</feature>
<dbReference type="EMBL" id="JAGPXC010000001">
    <property type="protein sequence ID" value="KAH6659768.1"/>
    <property type="molecule type" value="Genomic_DNA"/>
</dbReference>
<feature type="transmembrane region" description="Helical" evidence="2">
    <location>
        <begin position="196"/>
        <end position="222"/>
    </location>
</feature>
<accession>A0A9P8UX30</accession>
<evidence type="ECO:0000256" key="2">
    <source>
        <dbReference type="SAM" id="Phobius"/>
    </source>
</evidence>
<feature type="compositionally biased region" description="Polar residues" evidence="1">
    <location>
        <begin position="510"/>
        <end position="522"/>
    </location>
</feature>
<feature type="region of interest" description="Disordered" evidence="1">
    <location>
        <begin position="15"/>
        <end position="57"/>
    </location>
</feature>
<feature type="compositionally biased region" description="Basic and acidic residues" evidence="1">
    <location>
        <begin position="598"/>
        <end position="610"/>
    </location>
</feature>
<feature type="transmembrane region" description="Helical" evidence="2">
    <location>
        <begin position="86"/>
        <end position="106"/>
    </location>
</feature>
<dbReference type="Proteomes" id="UP000758603">
    <property type="component" value="Unassembled WGS sequence"/>
</dbReference>
<keyword evidence="2" id="KW-1133">Transmembrane helix</keyword>
<name>A0A9P8UX30_9PEZI</name>